<sequence length="238" mass="25764">MDVDEGAEGRRAALAGVYQQVRELLAQDEGAARLELDRQLGLQLEAAQNRIRDLTKRFTDNSQRMRRAREELTGLLNRSQTMAFLQASYELPKVVNFDPYTPRVSLDSEKLAVIQGSASALRAGLVALLAQPLEARVSLLRPEPGPDAAAGGGQDGSTSGPERAVSQPEIAKPAQHRSRAKSPGRPPLQPLLQPVRTPFDLLSQAAWSNQSLSGSSGDPPPSQGPPKNQDKRPPKKNK</sequence>
<keyword evidence="1" id="KW-0175">Coiled coil</keyword>
<gene>
    <name evidence="3" type="ORF">MMEN_LOCUS14051</name>
</gene>
<feature type="coiled-coil region" evidence="1">
    <location>
        <begin position="37"/>
        <end position="71"/>
    </location>
</feature>
<dbReference type="AlphaFoldDB" id="A0A8S4BJ48"/>
<evidence type="ECO:0000313" key="4">
    <source>
        <dbReference type="Proteomes" id="UP000677803"/>
    </source>
</evidence>
<evidence type="ECO:0000313" key="3">
    <source>
        <dbReference type="EMBL" id="CAG5945257.1"/>
    </source>
</evidence>
<organism evidence="3 4">
    <name type="scientific">Menidia menidia</name>
    <name type="common">Atlantic silverside</name>
    <dbReference type="NCBI Taxonomy" id="238744"/>
    <lineage>
        <taxon>Eukaryota</taxon>
        <taxon>Metazoa</taxon>
        <taxon>Chordata</taxon>
        <taxon>Craniata</taxon>
        <taxon>Vertebrata</taxon>
        <taxon>Euteleostomi</taxon>
        <taxon>Actinopterygii</taxon>
        <taxon>Neopterygii</taxon>
        <taxon>Teleostei</taxon>
        <taxon>Neoteleostei</taxon>
        <taxon>Acanthomorphata</taxon>
        <taxon>Ovalentaria</taxon>
        <taxon>Atherinomorphae</taxon>
        <taxon>Atheriniformes</taxon>
        <taxon>Atherinopsidae</taxon>
        <taxon>Menidiinae</taxon>
        <taxon>Menidia</taxon>
    </lineage>
</organism>
<protein>
    <submittedName>
        <fullName evidence="3">(Atlantic silverside) hypothetical protein</fullName>
    </submittedName>
</protein>
<proteinExistence type="predicted"/>
<keyword evidence="4" id="KW-1185">Reference proteome</keyword>
<dbReference type="EMBL" id="CAJRST010017779">
    <property type="protein sequence ID" value="CAG5945257.1"/>
    <property type="molecule type" value="Genomic_DNA"/>
</dbReference>
<accession>A0A8S4BJ48</accession>
<evidence type="ECO:0000256" key="2">
    <source>
        <dbReference type="SAM" id="MobiDB-lite"/>
    </source>
</evidence>
<name>A0A8S4BJ48_9TELE</name>
<dbReference type="OrthoDB" id="6270329at2759"/>
<comment type="caution">
    <text evidence="3">The sequence shown here is derived from an EMBL/GenBank/DDBJ whole genome shotgun (WGS) entry which is preliminary data.</text>
</comment>
<reference evidence="3" key="1">
    <citation type="submission" date="2021-05" db="EMBL/GenBank/DDBJ databases">
        <authorList>
            <person name="Tigano A."/>
        </authorList>
    </citation>
    <scope>NUCLEOTIDE SEQUENCE</scope>
</reference>
<evidence type="ECO:0000256" key="1">
    <source>
        <dbReference type="SAM" id="Coils"/>
    </source>
</evidence>
<dbReference type="Proteomes" id="UP000677803">
    <property type="component" value="Unassembled WGS sequence"/>
</dbReference>
<feature type="region of interest" description="Disordered" evidence="2">
    <location>
        <begin position="141"/>
        <end position="238"/>
    </location>
</feature>